<accession>A0ABQ9Y044</accession>
<gene>
    <name evidence="2" type="ORF">BLNAU_7920</name>
</gene>
<feature type="region of interest" description="Disordered" evidence="1">
    <location>
        <begin position="206"/>
        <end position="230"/>
    </location>
</feature>
<dbReference type="Proteomes" id="UP001281761">
    <property type="component" value="Unassembled WGS sequence"/>
</dbReference>
<reference evidence="2 3" key="1">
    <citation type="journal article" date="2022" name="bioRxiv">
        <title>Genomics of Preaxostyla Flagellates Illuminates Evolutionary Transitions and the Path Towards Mitochondrial Loss.</title>
        <authorList>
            <person name="Novak L.V.F."/>
            <person name="Treitli S.C."/>
            <person name="Pyrih J."/>
            <person name="Halakuc P."/>
            <person name="Pipaliya S.V."/>
            <person name="Vacek V."/>
            <person name="Brzon O."/>
            <person name="Soukal P."/>
            <person name="Eme L."/>
            <person name="Dacks J.B."/>
            <person name="Karnkowska A."/>
            <person name="Elias M."/>
            <person name="Hampl V."/>
        </authorList>
    </citation>
    <scope>NUCLEOTIDE SEQUENCE [LARGE SCALE GENOMIC DNA]</scope>
    <source>
        <strain evidence="2">NAU3</strain>
        <tissue evidence="2">Gut</tissue>
    </source>
</reference>
<evidence type="ECO:0000313" key="3">
    <source>
        <dbReference type="Proteomes" id="UP001281761"/>
    </source>
</evidence>
<dbReference type="InterPro" id="IPR016024">
    <property type="entry name" value="ARM-type_fold"/>
</dbReference>
<feature type="region of interest" description="Disordered" evidence="1">
    <location>
        <begin position="351"/>
        <end position="384"/>
    </location>
</feature>
<evidence type="ECO:0000313" key="2">
    <source>
        <dbReference type="EMBL" id="KAK2957090.1"/>
    </source>
</evidence>
<dbReference type="EMBL" id="JARBJD010000049">
    <property type="protein sequence ID" value="KAK2957090.1"/>
    <property type="molecule type" value="Genomic_DNA"/>
</dbReference>
<comment type="caution">
    <text evidence="2">The sequence shown here is derived from an EMBL/GenBank/DDBJ whole genome shotgun (WGS) entry which is preliminary data.</text>
</comment>
<dbReference type="InterPro" id="IPR011989">
    <property type="entry name" value="ARM-like"/>
</dbReference>
<keyword evidence="3" id="KW-1185">Reference proteome</keyword>
<proteinExistence type="predicted"/>
<dbReference type="SUPFAM" id="SSF48371">
    <property type="entry name" value="ARM repeat"/>
    <property type="match status" value="1"/>
</dbReference>
<evidence type="ECO:0000256" key="1">
    <source>
        <dbReference type="SAM" id="MobiDB-lite"/>
    </source>
</evidence>
<name>A0ABQ9Y044_9EUKA</name>
<protein>
    <submittedName>
        <fullName evidence="2">Uncharacterized protein</fullName>
    </submittedName>
</protein>
<dbReference type="Gene3D" id="1.25.10.10">
    <property type="entry name" value="Leucine-rich Repeat Variant"/>
    <property type="match status" value="1"/>
</dbReference>
<organism evidence="2 3">
    <name type="scientific">Blattamonas nauphoetae</name>
    <dbReference type="NCBI Taxonomy" id="2049346"/>
    <lineage>
        <taxon>Eukaryota</taxon>
        <taxon>Metamonada</taxon>
        <taxon>Preaxostyla</taxon>
        <taxon>Oxymonadida</taxon>
        <taxon>Blattamonas</taxon>
    </lineage>
</organism>
<sequence>MSINSPLSTPLISTTDQKLPLTTQFDKTSLQKVFDPQASVKRLELGRDHQRIDISTELIIQCIRDLQENTGIIQTLHSADTVPILLTILKAHPGTPVSVAMKTLLEALLSGTALHTETLIHYLPILISHANSDDDAISQPAIKAIGIVCEDHYPPHEIEFLLKTGVVNEICSQARNGESTSRRMVAVEAIGNIAKGLQRALDAEARAQRQKKKKDKDSKHEVELSPSETEVTSTDFEIRVRRGLNILRQTLMSVVQTGREKDADVIGVAGRVTAMVFREVFLSTRSLETEPDVSVDLSTHPTCSVQERLEDELQQRKDELVRVKEELRQCYQRLSEEKKLRQQAQMEAAAAQAALKELSQKQRAEEQPSPSTSPTEKEEEGDGD</sequence>